<gene>
    <name evidence="1" type="ORF">O6H91_19G046500</name>
</gene>
<name>A0ACC2AVN6_DIPCM</name>
<protein>
    <submittedName>
        <fullName evidence="1">Uncharacterized protein</fullName>
    </submittedName>
</protein>
<reference evidence="2" key="1">
    <citation type="journal article" date="2024" name="Proc. Natl. Acad. Sci. U.S.A.">
        <title>Extraordinary preservation of gene collinearity over three hundred million years revealed in homosporous lycophytes.</title>
        <authorList>
            <person name="Li C."/>
            <person name="Wickell D."/>
            <person name="Kuo L.Y."/>
            <person name="Chen X."/>
            <person name="Nie B."/>
            <person name="Liao X."/>
            <person name="Peng D."/>
            <person name="Ji J."/>
            <person name="Jenkins J."/>
            <person name="Williams M."/>
            <person name="Shu S."/>
            <person name="Plott C."/>
            <person name="Barry K."/>
            <person name="Rajasekar S."/>
            <person name="Grimwood J."/>
            <person name="Han X."/>
            <person name="Sun S."/>
            <person name="Hou Z."/>
            <person name="He W."/>
            <person name="Dai G."/>
            <person name="Sun C."/>
            <person name="Schmutz J."/>
            <person name="Leebens-Mack J.H."/>
            <person name="Li F.W."/>
            <person name="Wang L."/>
        </authorList>
    </citation>
    <scope>NUCLEOTIDE SEQUENCE [LARGE SCALE GENOMIC DNA]</scope>
    <source>
        <strain evidence="2">cv. PW_Plant_1</strain>
    </source>
</reference>
<dbReference type="Proteomes" id="UP001162992">
    <property type="component" value="Chromosome 19"/>
</dbReference>
<comment type="caution">
    <text evidence="1">The sequence shown here is derived from an EMBL/GenBank/DDBJ whole genome shotgun (WGS) entry which is preliminary data.</text>
</comment>
<proteinExistence type="predicted"/>
<dbReference type="EMBL" id="CM055110">
    <property type="protein sequence ID" value="KAJ7521297.1"/>
    <property type="molecule type" value="Genomic_DNA"/>
</dbReference>
<keyword evidence="2" id="KW-1185">Reference proteome</keyword>
<evidence type="ECO:0000313" key="2">
    <source>
        <dbReference type="Proteomes" id="UP001162992"/>
    </source>
</evidence>
<organism evidence="1 2">
    <name type="scientific">Diphasiastrum complanatum</name>
    <name type="common">Issler's clubmoss</name>
    <name type="synonym">Lycopodium complanatum</name>
    <dbReference type="NCBI Taxonomy" id="34168"/>
    <lineage>
        <taxon>Eukaryota</taxon>
        <taxon>Viridiplantae</taxon>
        <taxon>Streptophyta</taxon>
        <taxon>Embryophyta</taxon>
        <taxon>Tracheophyta</taxon>
        <taxon>Lycopodiopsida</taxon>
        <taxon>Lycopodiales</taxon>
        <taxon>Lycopodiaceae</taxon>
        <taxon>Lycopodioideae</taxon>
        <taxon>Diphasiastrum</taxon>
    </lineage>
</organism>
<accession>A0ACC2AVN6</accession>
<sequence length="358" mass="38903">MGFGEVFFMALMPIMRILILCGLGALLTTTHINVLNVEARKHFNKLVFVVFTPALVFTNLALSITWEKMIAWWYIPINVLMSFLIGGSIGFVVVKICKPPPHLRRLIIACCATGNTGNLPLVLVPATCAEANNPFGSPDECNSNGVAYVSFGLSMSILLTWSLVFNLLRPPPSESYKEHTVDQSAGRDLSVLANSKLEQSVQLLPQEKSSLAAFETSHVGYTIGIEVIAIIIAVSPPVKGLLYGQYAPLRFVADAITLLGNATIPSMNLLLGGNLTQGSHSSNLKISIIVGVVLTRLVILPSIGILVIKVVSLTGILPPDPLFTFVLLLQFTMPTAINIGNLYLSFSSFWTIQKDFRY</sequence>
<evidence type="ECO:0000313" key="1">
    <source>
        <dbReference type="EMBL" id="KAJ7521297.1"/>
    </source>
</evidence>